<reference evidence="1" key="2">
    <citation type="journal article" date="2018" name="Sci. Data">
        <title>The draft genome sequence of cork oak.</title>
        <authorList>
            <person name="Ramos A.M."/>
            <person name="Usie A."/>
            <person name="Barbosa P."/>
            <person name="Barros P.M."/>
            <person name="Capote T."/>
            <person name="Chaves I."/>
            <person name="Simoes F."/>
            <person name="Abreu I."/>
            <person name="Carrasquinho I."/>
            <person name="Faro C."/>
            <person name="Guimaraes J.B."/>
            <person name="Mendonca D."/>
            <person name="Nobrega F."/>
            <person name="Rodrigues L."/>
            <person name="Saibo N.J.M."/>
            <person name="Varela M.C."/>
            <person name="Egas C."/>
            <person name="Matos J."/>
            <person name="Miguel C.M."/>
            <person name="Oliveira M.M."/>
            <person name="Ricardo C.P."/>
            <person name="Goncalves S."/>
        </authorList>
    </citation>
    <scope>NUCLEOTIDE SEQUENCE [LARGE SCALE GENOMIC DNA]</scope>
    <source>
        <strain evidence="1">HL8</strain>
    </source>
</reference>
<protein>
    <recommendedName>
        <fullName evidence="2">Ribosomal protein L2</fullName>
    </recommendedName>
</protein>
<evidence type="ECO:0008006" key="2">
    <source>
        <dbReference type="Google" id="ProtNLM"/>
    </source>
</evidence>
<organism evidence="1">
    <name type="scientific">Quercus suber</name>
    <name type="common">Cork oak</name>
    <dbReference type="NCBI Taxonomy" id="58331"/>
    <lineage>
        <taxon>Eukaryota</taxon>
        <taxon>Viridiplantae</taxon>
        <taxon>Streptophyta</taxon>
        <taxon>Embryophyta</taxon>
        <taxon>Tracheophyta</taxon>
        <taxon>Spermatophyta</taxon>
        <taxon>Magnoliopsida</taxon>
        <taxon>eudicotyledons</taxon>
        <taxon>Gunneridae</taxon>
        <taxon>Pentapetalae</taxon>
        <taxon>rosids</taxon>
        <taxon>fabids</taxon>
        <taxon>Fagales</taxon>
        <taxon>Fagaceae</taxon>
        <taxon>Quercus</taxon>
    </lineage>
</organism>
<reference evidence="1" key="3">
    <citation type="submission" date="2023-07" db="EMBL/GenBank/DDBJ databases">
        <title>An improved reference 1 genome and first organelle genomes of Quercus suber.</title>
        <authorList>
            <consortium name="Genosuber Consortium"/>
            <person name="Usie A."/>
            <person name="Serra O."/>
            <person name="Barros P."/>
        </authorList>
    </citation>
    <scope>NUCLEOTIDE SEQUENCE</scope>
    <source>
        <strain evidence="1">HL8</strain>
        <tissue evidence="1">Leaves</tissue>
    </source>
</reference>
<reference evidence="1" key="1">
    <citation type="submission" date="2017-12" db="EMBL/GenBank/DDBJ databases">
        <authorList>
            <person name="Barbosa P."/>
            <person name="Usie A."/>
            <person name="Ramos A.M."/>
        </authorList>
    </citation>
    <scope>NUCLEOTIDE SEQUENCE</scope>
    <source>
        <strain evidence="1">HL8</strain>
        <tissue evidence="1">Leaves</tissue>
    </source>
</reference>
<accession>A0AAW0LZP8</accession>
<sequence>MYHPTRGGVRGGRDRFCDAYIIMNKP</sequence>
<gene>
    <name evidence="1" type="ORF">CFP56_019156</name>
</gene>
<proteinExistence type="predicted"/>
<comment type="caution">
    <text evidence="1">The sequence shown here is derived from an EMBL/GenBank/DDBJ whole genome shotgun (WGS) entry which is preliminary data.</text>
</comment>
<dbReference type="EMBL" id="PKMF04000029">
    <property type="protein sequence ID" value="KAK7857193.1"/>
    <property type="molecule type" value="Genomic_DNA"/>
</dbReference>
<name>A0AAW0LZP8_QUESU</name>
<dbReference type="AlphaFoldDB" id="A0AAW0LZP8"/>
<evidence type="ECO:0000313" key="1">
    <source>
        <dbReference type="EMBL" id="KAK7857193.1"/>
    </source>
</evidence>